<proteinExistence type="inferred from homology"/>
<comment type="cofactor">
    <cofactor evidence="2">
        <name>Fe cation</name>
        <dbReference type="ChEBI" id="CHEBI:24875"/>
    </cofactor>
    <text evidence="2">Binds 1 Fe cation per subunit.</text>
</comment>
<comment type="similarity">
    <text evidence="1 3">Belongs to the pirin family.</text>
</comment>
<keyword evidence="7" id="KW-1185">Reference proteome</keyword>
<evidence type="ECO:0000256" key="2">
    <source>
        <dbReference type="PIRSR" id="PIRSR006232-1"/>
    </source>
</evidence>
<dbReference type="PANTHER" id="PTHR43594:SF1">
    <property type="entry name" value="QUERCETIN 2,3-DIOXYGENASE PA2418-RELATED"/>
    <property type="match status" value="1"/>
</dbReference>
<keyword evidence="2" id="KW-0479">Metal-binding</keyword>
<evidence type="ECO:0000259" key="5">
    <source>
        <dbReference type="Pfam" id="PF05726"/>
    </source>
</evidence>
<dbReference type="InterPro" id="IPR012093">
    <property type="entry name" value="Pirin"/>
</dbReference>
<name>A0A5R9R7T2_9PSED</name>
<keyword evidence="2" id="KW-0408">Iron</keyword>
<dbReference type="OrthoDB" id="9780903at2"/>
<dbReference type="CDD" id="cd02909">
    <property type="entry name" value="cupin_pirin_N"/>
    <property type="match status" value="1"/>
</dbReference>
<comment type="caution">
    <text evidence="6">The sequence shown here is derived from an EMBL/GenBank/DDBJ whole genome shotgun (WGS) entry which is preliminary data.</text>
</comment>
<sequence>MKQILGIYSAARPHWVGDGFPVRTLFSYDSLGEHLSPFLLLDHAGPHAFGPSAVRRGVGQHPHRGFETVTLVYEGELEHRDSSGGGGRIGPGDVQWMTAGDGILHEEYHSPDFTRSGGNLHMVQLWVNLPARHKRTAPAYQTLLASDIPRMDLADGAGSLRVIAGDYAGHAGPAHTFSPLDVWDLRLQPGYPLELAVKAGRNTAVVVLRGSVRLGGGEALHEGQLALLDRRGEYLQLEAESDALVLLLSGEPLDEPIVGYGPFVMNSESEIQQAIADVQSGRFGQMTR</sequence>
<gene>
    <name evidence="6" type="ORF">FAS41_09620</name>
</gene>
<dbReference type="Proteomes" id="UP000306635">
    <property type="component" value="Unassembled WGS sequence"/>
</dbReference>
<dbReference type="AlphaFoldDB" id="A0A5R9R7T2"/>
<evidence type="ECO:0000313" key="6">
    <source>
        <dbReference type="EMBL" id="TLX78789.1"/>
    </source>
</evidence>
<dbReference type="RefSeq" id="WP_138521615.1">
    <property type="nucleotide sequence ID" value="NZ_JAOCBK010000005.1"/>
</dbReference>
<feature type="domain" description="Pirin C-terminal" evidence="5">
    <location>
        <begin position="182"/>
        <end position="284"/>
    </location>
</feature>
<organism evidence="6 7">
    <name type="scientific">Pseudomonas nicosulfuronedens</name>
    <dbReference type="NCBI Taxonomy" id="2571105"/>
    <lineage>
        <taxon>Bacteria</taxon>
        <taxon>Pseudomonadati</taxon>
        <taxon>Pseudomonadota</taxon>
        <taxon>Gammaproteobacteria</taxon>
        <taxon>Pseudomonadales</taxon>
        <taxon>Pseudomonadaceae</taxon>
        <taxon>Pseudomonas</taxon>
    </lineage>
</organism>
<dbReference type="InterPro" id="IPR011051">
    <property type="entry name" value="RmlC_Cupin_sf"/>
</dbReference>
<evidence type="ECO:0000256" key="1">
    <source>
        <dbReference type="ARBA" id="ARBA00008416"/>
    </source>
</evidence>
<dbReference type="EMBL" id="SWDV01000010">
    <property type="protein sequence ID" value="TLX78789.1"/>
    <property type="molecule type" value="Genomic_DNA"/>
</dbReference>
<feature type="domain" description="Pirin N-terminal" evidence="4">
    <location>
        <begin position="23"/>
        <end position="127"/>
    </location>
</feature>
<accession>A0A5R9R7T2</accession>
<dbReference type="GO" id="GO:0046872">
    <property type="term" value="F:metal ion binding"/>
    <property type="evidence" value="ECO:0007669"/>
    <property type="project" value="UniProtKB-KW"/>
</dbReference>
<dbReference type="InterPro" id="IPR008778">
    <property type="entry name" value="Pirin_C_dom"/>
</dbReference>
<dbReference type="Pfam" id="PF02678">
    <property type="entry name" value="Pirin"/>
    <property type="match status" value="1"/>
</dbReference>
<feature type="binding site" evidence="2">
    <location>
        <position position="63"/>
    </location>
    <ligand>
        <name>Fe cation</name>
        <dbReference type="ChEBI" id="CHEBI:24875"/>
    </ligand>
</feature>
<dbReference type="InterPro" id="IPR053186">
    <property type="entry name" value="QDO-related"/>
</dbReference>
<dbReference type="PIRSF" id="PIRSF006232">
    <property type="entry name" value="Pirin"/>
    <property type="match status" value="1"/>
</dbReference>
<evidence type="ECO:0000259" key="4">
    <source>
        <dbReference type="Pfam" id="PF02678"/>
    </source>
</evidence>
<dbReference type="SUPFAM" id="SSF51182">
    <property type="entry name" value="RmlC-like cupins"/>
    <property type="match status" value="1"/>
</dbReference>
<evidence type="ECO:0000256" key="3">
    <source>
        <dbReference type="RuleBase" id="RU003457"/>
    </source>
</evidence>
<feature type="binding site" evidence="2">
    <location>
        <position position="61"/>
    </location>
    <ligand>
        <name>Fe cation</name>
        <dbReference type="ChEBI" id="CHEBI:24875"/>
    </ligand>
</feature>
<reference evidence="6 7" key="1">
    <citation type="submission" date="2019-04" db="EMBL/GenBank/DDBJ databases">
        <authorList>
            <person name="Li M."/>
        </authorList>
    </citation>
    <scope>NUCLEOTIDE SEQUENCE [LARGE SCALE GENOMIC DNA]</scope>
    <source>
        <strain evidence="6 7">LAM1902</strain>
    </source>
</reference>
<feature type="binding site" evidence="2">
    <location>
        <position position="107"/>
    </location>
    <ligand>
        <name>Fe cation</name>
        <dbReference type="ChEBI" id="CHEBI:24875"/>
    </ligand>
</feature>
<feature type="binding site" evidence="2">
    <location>
        <position position="105"/>
    </location>
    <ligand>
        <name>Fe cation</name>
        <dbReference type="ChEBI" id="CHEBI:24875"/>
    </ligand>
</feature>
<protein>
    <submittedName>
        <fullName evidence="6">Pirin family protein</fullName>
    </submittedName>
</protein>
<dbReference type="Gene3D" id="2.60.120.10">
    <property type="entry name" value="Jelly Rolls"/>
    <property type="match status" value="2"/>
</dbReference>
<evidence type="ECO:0000313" key="7">
    <source>
        <dbReference type="Proteomes" id="UP000306635"/>
    </source>
</evidence>
<dbReference type="InterPro" id="IPR003829">
    <property type="entry name" value="Pirin_N_dom"/>
</dbReference>
<dbReference type="InterPro" id="IPR014710">
    <property type="entry name" value="RmlC-like_jellyroll"/>
</dbReference>
<dbReference type="Pfam" id="PF05726">
    <property type="entry name" value="Pirin_C"/>
    <property type="match status" value="1"/>
</dbReference>
<dbReference type="CDD" id="cd02247">
    <property type="entry name" value="cupin_pirin_C"/>
    <property type="match status" value="1"/>
</dbReference>
<dbReference type="PANTHER" id="PTHR43594">
    <property type="entry name" value="QUERCETIN 2,3-DIOXYGENASE"/>
    <property type="match status" value="1"/>
</dbReference>